<sequence>MSNALSLLPLWELIVLVVLAPTAVAVGLQIVVRRWAGFERLEVNNELAGFLFGAIGVFYSVLLAFVVVAVWEKFSEGQTSVARESAAASALFHYAEGAEPQAIALRDRVVDYLKLTIEKDWRAMAAESADLETSQALDAVYRAAMALNRTGTRSAPDMTAVFTQVDNLNLARRVRLHLSTGLLPDVIWLVLFAGAGLTIYFTLFFGSRNAAAQLAMTAILSIVLTSGLVIIISLDHPFSGPVHIEPESLEQVLAAETGH</sequence>
<protein>
    <submittedName>
        <fullName evidence="2">Uncharacterized protein DUF4239</fullName>
    </submittedName>
</protein>
<organism evidence="2 3">
    <name type="scientific">Roseiarcus fermentans</name>
    <dbReference type="NCBI Taxonomy" id="1473586"/>
    <lineage>
        <taxon>Bacteria</taxon>
        <taxon>Pseudomonadati</taxon>
        <taxon>Pseudomonadota</taxon>
        <taxon>Alphaproteobacteria</taxon>
        <taxon>Hyphomicrobiales</taxon>
        <taxon>Roseiarcaceae</taxon>
        <taxon>Roseiarcus</taxon>
    </lineage>
</organism>
<keyword evidence="3" id="KW-1185">Reference proteome</keyword>
<dbReference type="Pfam" id="PF14023">
    <property type="entry name" value="Bestrophin-like"/>
    <property type="match status" value="1"/>
</dbReference>
<reference evidence="2 3" key="1">
    <citation type="submission" date="2018-06" db="EMBL/GenBank/DDBJ databases">
        <title>Genomic Encyclopedia of Type Strains, Phase IV (KMG-IV): sequencing the most valuable type-strain genomes for metagenomic binning, comparative biology and taxonomic classification.</title>
        <authorList>
            <person name="Goeker M."/>
        </authorList>
    </citation>
    <scope>NUCLEOTIDE SEQUENCE [LARGE SCALE GENOMIC DNA]</scope>
    <source>
        <strain evidence="2 3">DSM 24875</strain>
    </source>
</reference>
<dbReference type="AlphaFoldDB" id="A0A366FP12"/>
<feature type="transmembrane region" description="Helical" evidence="1">
    <location>
        <begin position="182"/>
        <end position="205"/>
    </location>
</feature>
<evidence type="ECO:0000256" key="1">
    <source>
        <dbReference type="SAM" id="Phobius"/>
    </source>
</evidence>
<comment type="caution">
    <text evidence="2">The sequence shown here is derived from an EMBL/GenBank/DDBJ whole genome shotgun (WGS) entry which is preliminary data.</text>
</comment>
<evidence type="ECO:0000313" key="3">
    <source>
        <dbReference type="Proteomes" id="UP000253529"/>
    </source>
</evidence>
<feature type="transmembrane region" description="Helical" evidence="1">
    <location>
        <begin position="49"/>
        <end position="71"/>
    </location>
</feature>
<gene>
    <name evidence="2" type="ORF">DFR50_10586</name>
</gene>
<keyword evidence="1" id="KW-1133">Transmembrane helix</keyword>
<dbReference type="Proteomes" id="UP000253529">
    <property type="component" value="Unassembled WGS sequence"/>
</dbReference>
<feature type="transmembrane region" description="Helical" evidence="1">
    <location>
        <begin position="211"/>
        <end position="234"/>
    </location>
</feature>
<dbReference type="OrthoDB" id="797232at2"/>
<keyword evidence="1" id="KW-0472">Membrane</keyword>
<evidence type="ECO:0000313" key="2">
    <source>
        <dbReference type="EMBL" id="RBP16444.1"/>
    </source>
</evidence>
<proteinExistence type="predicted"/>
<dbReference type="EMBL" id="QNRK01000005">
    <property type="protein sequence ID" value="RBP16444.1"/>
    <property type="molecule type" value="Genomic_DNA"/>
</dbReference>
<dbReference type="RefSeq" id="WP_113888245.1">
    <property type="nucleotide sequence ID" value="NZ_QNRK01000005.1"/>
</dbReference>
<dbReference type="InterPro" id="IPR025333">
    <property type="entry name" value="DUF4239"/>
</dbReference>
<name>A0A366FP12_9HYPH</name>
<accession>A0A366FP12</accession>
<keyword evidence="1" id="KW-0812">Transmembrane</keyword>